<dbReference type="GO" id="GO:0000049">
    <property type="term" value="F:tRNA binding"/>
    <property type="evidence" value="ECO:0007669"/>
    <property type="project" value="UniProtKB-UniRule"/>
</dbReference>
<dbReference type="InterPro" id="IPR050080">
    <property type="entry name" value="RNase_PH"/>
</dbReference>
<keyword evidence="10" id="KW-1185">Reference proteome</keyword>
<keyword evidence="6 9" id="KW-0548">Nucleotidyltransferase</keyword>
<feature type="binding site" evidence="6">
    <location>
        <begin position="127"/>
        <end position="129"/>
    </location>
    <ligand>
        <name>phosphate</name>
        <dbReference type="ChEBI" id="CHEBI:43474"/>
        <note>substrate</note>
    </ligand>
</feature>
<evidence type="ECO:0000256" key="3">
    <source>
        <dbReference type="ARBA" id="ARBA00022555"/>
    </source>
</evidence>
<dbReference type="InterPro" id="IPR015847">
    <property type="entry name" value="ExoRNase_PH_dom2"/>
</dbReference>
<dbReference type="AlphaFoldDB" id="A0AAE3VFT4"/>
<evidence type="ECO:0000256" key="5">
    <source>
        <dbReference type="ARBA" id="ARBA00022884"/>
    </source>
</evidence>
<dbReference type="Pfam" id="PF03725">
    <property type="entry name" value="RNase_PH_C"/>
    <property type="match status" value="1"/>
</dbReference>
<protein>
    <recommendedName>
        <fullName evidence="6">Ribonuclease PH</fullName>
        <shortName evidence="6">RNase PH</shortName>
        <ecNumber evidence="6">2.7.7.56</ecNumber>
    </recommendedName>
    <alternativeName>
        <fullName evidence="6">tRNA nucleotidyltransferase</fullName>
    </alternativeName>
</protein>
<comment type="caution">
    <text evidence="9">The sequence shown here is derived from an EMBL/GenBank/DDBJ whole genome shotgun (WGS) entry which is preliminary data.</text>
</comment>
<evidence type="ECO:0000259" key="8">
    <source>
        <dbReference type="Pfam" id="PF03725"/>
    </source>
</evidence>
<dbReference type="Pfam" id="PF01138">
    <property type="entry name" value="RNase_PH"/>
    <property type="match status" value="1"/>
</dbReference>
<dbReference type="FunFam" id="3.30.230.70:FF:000003">
    <property type="entry name" value="Ribonuclease PH"/>
    <property type="match status" value="1"/>
</dbReference>
<dbReference type="NCBIfam" id="TIGR01966">
    <property type="entry name" value="RNasePH"/>
    <property type="match status" value="1"/>
</dbReference>
<dbReference type="GO" id="GO:0009022">
    <property type="term" value="F:tRNA nucleotidyltransferase activity"/>
    <property type="evidence" value="ECO:0007669"/>
    <property type="project" value="UniProtKB-UniRule"/>
</dbReference>
<comment type="similarity">
    <text evidence="1 6">Belongs to the RNase PH family.</text>
</comment>
<proteinExistence type="inferred from homology"/>
<dbReference type="InterPro" id="IPR020568">
    <property type="entry name" value="Ribosomal_Su5_D2-typ_SF"/>
</dbReference>
<keyword evidence="2 6" id="KW-0698">rRNA processing</keyword>
<evidence type="ECO:0000259" key="7">
    <source>
        <dbReference type="Pfam" id="PF01138"/>
    </source>
</evidence>
<dbReference type="GO" id="GO:0031125">
    <property type="term" value="P:rRNA 3'-end processing"/>
    <property type="evidence" value="ECO:0007669"/>
    <property type="project" value="UniProtKB-ARBA"/>
</dbReference>
<dbReference type="GO" id="GO:0000175">
    <property type="term" value="F:3'-5'-RNA exonuclease activity"/>
    <property type="evidence" value="ECO:0007669"/>
    <property type="project" value="UniProtKB-UniRule"/>
</dbReference>
<reference evidence="9" key="1">
    <citation type="submission" date="2023-07" db="EMBL/GenBank/DDBJ databases">
        <title>Genomic Encyclopedia of Type Strains, Phase IV (KMG-IV): sequencing the most valuable type-strain genomes for metagenomic binning, comparative biology and taxonomic classification.</title>
        <authorList>
            <person name="Goeker M."/>
        </authorList>
    </citation>
    <scope>NUCLEOTIDE SEQUENCE</scope>
    <source>
        <strain evidence="9">DSM 24202</strain>
    </source>
</reference>
<comment type="subunit">
    <text evidence="6">Homohexameric ring arranged as a trimer of dimers.</text>
</comment>
<dbReference type="InterPro" id="IPR027408">
    <property type="entry name" value="PNPase/RNase_PH_dom_sf"/>
</dbReference>
<dbReference type="GO" id="GO:0008033">
    <property type="term" value="P:tRNA processing"/>
    <property type="evidence" value="ECO:0007669"/>
    <property type="project" value="UniProtKB-UniRule"/>
</dbReference>
<evidence type="ECO:0000313" key="9">
    <source>
        <dbReference type="EMBL" id="MDQ0289697.1"/>
    </source>
</evidence>
<dbReference type="PANTHER" id="PTHR11953">
    <property type="entry name" value="EXOSOME COMPLEX COMPONENT"/>
    <property type="match status" value="1"/>
</dbReference>
<dbReference type="EC" id="2.7.7.56" evidence="6"/>
<evidence type="ECO:0000256" key="6">
    <source>
        <dbReference type="HAMAP-Rule" id="MF_00564"/>
    </source>
</evidence>
<feature type="domain" description="Exoribonuclease phosphorolytic" evidence="7">
    <location>
        <begin position="11"/>
        <end position="143"/>
    </location>
</feature>
<keyword evidence="5" id="KW-0694">RNA-binding</keyword>
<dbReference type="InterPro" id="IPR036345">
    <property type="entry name" value="ExoRNase_PH_dom2_sf"/>
</dbReference>
<dbReference type="InterPro" id="IPR001247">
    <property type="entry name" value="ExoRNase_PH_dom1"/>
</dbReference>
<feature type="binding site" evidence="6">
    <location>
        <position position="89"/>
    </location>
    <ligand>
        <name>phosphate</name>
        <dbReference type="ChEBI" id="CHEBI:43474"/>
        <note>substrate</note>
    </ligand>
</feature>
<evidence type="ECO:0000256" key="1">
    <source>
        <dbReference type="ARBA" id="ARBA00006678"/>
    </source>
</evidence>
<dbReference type="Gene3D" id="3.30.230.70">
    <property type="entry name" value="GHMP Kinase, N-terminal domain"/>
    <property type="match status" value="1"/>
</dbReference>
<comment type="catalytic activity">
    <reaction evidence="6">
        <text>tRNA(n+1) + phosphate = tRNA(n) + a ribonucleoside 5'-diphosphate</text>
        <dbReference type="Rhea" id="RHEA:10628"/>
        <dbReference type="Rhea" id="RHEA-COMP:17343"/>
        <dbReference type="Rhea" id="RHEA-COMP:17344"/>
        <dbReference type="ChEBI" id="CHEBI:43474"/>
        <dbReference type="ChEBI" id="CHEBI:57930"/>
        <dbReference type="ChEBI" id="CHEBI:173114"/>
        <dbReference type="EC" id="2.7.7.56"/>
    </reaction>
</comment>
<evidence type="ECO:0000313" key="10">
    <source>
        <dbReference type="Proteomes" id="UP001238163"/>
    </source>
</evidence>
<comment type="function">
    <text evidence="6">Phosphorolytic 3'-5' exoribonuclease that plays an important role in tRNA 3'-end maturation. Removes nucleotide residues following the 3'-CCA terminus of tRNAs; can also add nucleotides to the ends of RNA molecules by using nucleoside diphosphates as substrates, but this may not be physiologically important. Probably plays a role in initiation of 16S rRNA degradation (leading to ribosome degradation) during starvation.</text>
</comment>
<dbReference type="Proteomes" id="UP001238163">
    <property type="component" value="Unassembled WGS sequence"/>
</dbReference>
<keyword evidence="6 9" id="KW-0808">Transferase</keyword>
<dbReference type="PANTHER" id="PTHR11953:SF0">
    <property type="entry name" value="EXOSOME COMPLEX COMPONENT RRP41"/>
    <property type="match status" value="1"/>
</dbReference>
<sequence length="244" mass="26232">MPRLDQREANELRPVSFVPHYQRHPLGSVLACCGNTRVICAVSLEMAVPRWMKEQNVAGGWITAEYQMLPSATSQRSEREVMRGKLSGRSAEIQRLIGRSLRAVVDLAKLPGMTLHIDCDVLDADGGTRCASITGASVALELAAAKLLQDGLISESPIVARVAAVSVGMVNGEPLLDLCYQEDSAAEVDMNVVMTDGGRFVELQGSGEEASFSEDELAAMLKLAKKGMKDIFALQAGVMQQAGR</sequence>
<dbReference type="GO" id="GO:0016075">
    <property type="term" value="P:rRNA catabolic process"/>
    <property type="evidence" value="ECO:0007669"/>
    <property type="project" value="UniProtKB-UniRule"/>
</dbReference>
<dbReference type="RefSeq" id="WP_307261150.1">
    <property type="nucleotide sequence ID" value="NZ_JAUSVL010000001.1"/>
</dbReference>
<dbReference type="SUPFAM" id="SSF55666">
    <property type="entry name" value="Ribonuclease PH domain 2-like"/>
    <property type="match status" value="1"/>
</dbReference>
<dbReference type="EMBL" id="JAUSVL010000001">
    <property type="protein sequence ID" value="MDQ0289697.1"/>
    <property type="molecule type" value="Genomic_DNA"/>
</dbReference>
<accession>A0AAE3VFT4</accession>
<name>A0AAE3VFT4_9BACT</name>
<keyword evidence="4 6" id="KW-0819">tRNA processing</keyword>
<evidence type="ECO:0000256" key="4">
    <source>
        <dbReference type="ARBA" id="ARBA00022694"/>
    </source>
</evidence>
<dbReference type="HAMAP" id="MF_00564">
    <property type="entry name" value="RNase_PH"/>
    <property type="match status" value="1"/>
</dbReference>
<dbReference type="InterPro" id="IPR002381">
    <property type="entry name" value="RNase_PH_bac-type"/>
</dbReference>
<keyword evidence="3 6" id="KW-0820">tRNA-binding</keyword>
<evidence type="ECO:0000256" key="2">
    <source>
        <dbReference type="ARBA" id="ARBA00022552"/>
    </source>
</evidence>
<organism evidence="9 10">
    <name type="scientific">Oligosphaera ethanolica</name>
    <dbReference type="NCBI Taxonomy" id="760260"/>
    <lineage>
        <taxon>Bacteria</taxon>
        <taxon>Pseudomonadati</taxon>
        <taxon>Lentisphaerota</taxon>
        <taxon>Oligosphaeria</taxon>
        <taxon>Oligosphaerales</taxon>
        <taxon>Oligosphaeraceae</taxon>
        <taxon>Oligosphaera</taxon>
    </lineage>
</organism>
<feature type="domain" description="Exoribonuclease phosphorolytic" evidence="8">
    <location>
        <begin position="162"/>
        <end position="227"/>
    </location>
</feature>
<gene>
    <name evidence="6" type="primary">rph</name>
    <name evidence="9" type="ORF">J3R75_001804</name>
</gene>
<dbReference type="SUPFAM" id="SSF54211">
    <property type="entry name" value="Ribosomal protein S5 domain 2-like"/>
    <property type="match status" value="1"/>
</dbReference>